<feature type="region of interest" description="Disordered" evidence="1">
    <location>
        <begin position="107"/>
        <end position="146"/>
    </location>
</feature>
<evidence type="ECO:0000256" key="1">
    <source>
        <dbReference type="SAM" id="MobiDB-lite"/>
    </source>
</evidence>
<reference evidence="2 3" key="1">
    <citation type="submission" date="2020-04" db="EMBL/GenBank/DDBJ databases">
        <title>Novosphingobium sp. TW-4 isolated from soil.</title>
        <authorList>
            <person name="Dahal R.H."/>
            <person name="Chaudhary D.K."/>
        </authorList>
    </citation>
    <scope>NUCLEOTIDE SEQUENCE [LARGE SCALE GENOMIC DNA]</scope>
    <source>
        <strain evidence="2 3">TW-4</strain>
    </source>
</reference>
<evidence type="ECO:0000313" key="2">
    <source>
        <dbReference type="EMBL" id="NML96041.1"/>
    </source>
</evidence>
<protein>
    <submittedName>
        <fullName evidence="2">Uncharacterized protein</fullName>
    </submittedName>
</protein>
<dbReference type="RefSeq" id="WP_169495247.1">
    <property type="nucleotide sequence ID" value="NZ_JABBGM010000016.1"/>
</dbReference>
<comment type="caution">
    <text evidence="2">The sequence shown here is derived from an EMBL/GenBank/DDBJ whole genome shotgun (WGS) entry which is preliminary data.</text>
</comment>
<name>A0A7Y0BT36_9SPHN</name>
<accession>A0A7Y0BT36</accession>
<dbReference type="AlphaFoldDB" id="A0A7Y0BT36"/>
<dbReference type="EMBL" id="JABBGM010000016">
    <property type="protein sequence ID" value="NML96041.1"/>
    <property type="molecule type" value="Genomic_DNA"/>
</dbReference>
<keyword evidence="3" id="KW-1185">Reference proteome</keyword>
<organism evidence="2 3">
    <name type="scientific">Novosphingobium olei</name>
    <dbReference type="NCBI Taxonomy" id="2728851"/>
    <lineage>
        <taxon>Bacteria</taxon>
        <taxon>Pseudomonadati</taxon>
        <taxon>Pseudomonadota</taxon>
        <taxon>Alphaproteobacteria</taxon>
        <taxon>Sphingomonadales</taxon>
        <taxon>Sphingomonadaceae</taxon>
        <taxon>Novosphingobium</taxon>
    </lineage>
</organism>
<dbReference type="Proteomes" id="UP000583556">
    <property type="component" value="Unassembled WGS sequence"/>
</dbReference>
<gene>
    <name evidence="2" type="ORF">HHL27_20450</name>
</gene>
<sequence length="146" mass="16619">MQALTQCWFTRTHRPERWMEHDEDGSHLSTCRYCERRIVSWDREAWYLADGFNVSRLAETASGRTLTLVDVSEDMLLHRFSVTHLNDEAAIEAFKKQVAAQYAMDEPGSPLRLLDSGGTPRPRVRTQTAPRRAGVSRAAPDSRKSA</sequence>
<proteinExistence type="predicted"/>
<evidence type="ECO:0000313" key="3">
    <source>
        <dbReference type="Proteomes" id="UP000583556"/>
    </source>
</evidence>